<dbReference type="HOGENOM" id="CLU_2267956_0_0_1"/>
<dbReference type="EnsemblPlants" id="OGLUM11G10560.1">
    <property type="protein sequence ID" value="OGLUM11G10560.1"/>
    <property type="gene ID" value="OGLUM11G10560"/>
</dbReference>
<accession>A0A0E0BI85</accession>
<evidence type="ECO:0000313" key="1">
    <source>
        <dbReference type="EnsemblPlants" id="OGLUM11G10560.1"/>
    </source>
</evidence>
<reference evidence="1" key="2">
    <citation type="submission" date="2018-05" db="EMBL/GenBank/DDBJ databases">
        <title>OgluRS3 (Oryza glumaepatula Reference Sequence Version 3).</title>
        <authorList>
            <person name="Zhang J."/>
            <person name="Kudrna D."/>
            <person name="Lee S."/>
            <person name="Talag J."/>
            <person name="Welchert J."/>
            <person name="Wing R.A."/>
        </authorList>
    </citation>
    <scope>NUCLEOTIDE SEQUENCE [LARGE SCALE GENOMIC DNA]</scope>
</reference>
<name>A0A0E0BI85_9ORYZ</name>
<keyword evidence="2" id="KW-1185">Reference proteome</keyword>
<dbReference type="STRING" id="40148.A0A0E0BI85"/>
<dbReference type="Proteomes" id="UP000026961">
    <property type="component" value="Chromosome 11"/>
</dbReference>
<reference evidence="1" key="1">
    <citation type="submission" date="2015-04" db="UniProtKB">
        <authorList>
            <consortium name="EnsemblPlants"/>
        </authorList>
    </citation>
    <scope>IDENTIFICATION</scope>
</reference>
<dbReference type="Gramene" id="OGLUM11G10560.1">
    <property type="protein sequence ID" value="OGLUM11G10560.1"/>
    <property type="gene ID" value="OGLUM11G10560"/>
</dbReference>
<organism evidence="1">
    <name type="scientific">Oryza glumipatula</name>
    <dbReference type="NCBI Taxonomy" id="40148"/>
    <lineage>
        <taxon>Eukaryota</taxon>
        <taxon>Viridiplantae</taxon>
        <taxon>Streptophyta</taxon>
        <taxon>Embryophyta</taxon>
        <taxon>Tracheophyta</taxon>
        <taxon>Spermatophyta</taxon>
        <taxon>Magnoliopsida</taxon>
        <taxon>Liliopsida</taxon>
        <taxon>Poales</taxon>
        <taxon>Poaceae</taxon>
        <taxon>BOP clade</taxon>
        <taxon>Oryzoideae</taxon>
        <taxon>Oryzeae</taxon>
        <taxon>Oryzinae</taxon>
        <taxon>Oryza</taxon>
    </lineage>
</organism>
<evidence type="ECO:0000313" key="2">
    <source>
        <dbReference type="Proteomes" id="UP000026961"/>
    </source>
</evidence>
<protein>
    <submittedName>
        <fullName evidence="1">Uncharacterized protein</fullName>
    </submittedName>
</protein>
<proteinExistence type="predicted"/>
<sequence>MAAAIRELESLTLDREIMQWKDILALKVRQVGLCWPLVRPTPAIHGCLHGEGYRDNKWFGYPQVVQGFTKIASRKSPYSLYGEDISYSMGSDGSIWWKTVLLA</sequence>
<dbReference type="AlphaFoldDB" id="A0A0E0BI85"/>